<feature type="transmembrane region" description="Helical" evidence="1">
    <location>
        <begin position="176"/>
        <end position="196"/>
    </location>
</feature>
<accession>A0ABT4TF19</accession>
<keyword evidence="2" id="KW-0732">Signal</keyword>
<dbReference type="Pfam" id="PF04657">
    <property type="entry name" value="DMT_YdcZ"/>
    <property type="match status" value="2"/>
</dbReference>
<keyword evidence="1" id="KW-0472">Membrane</keyword>
<dbReference type="PANTHER" id="PTHR34821:SF2">
    <property type="entry name" value="INNER MEMBRANE PROTEIN YDCZ"/>
    <property type="match status" value="1"/>
</dbReference>
<name>A0ABT4TF19_9ACTN</name>
<sequence>MHIALLAAALLIGCLLAVQASVNLQLNKAVGTPYGASTVQLCVATGLLLALGLATGSLGALGQVPEAPWWHLLGGLASPFYITSGILLIPRLGAVTTVGLFVSGQMLASVALDLLGVLGVEQRPLSVGTAAGAVAVLAGITVVVRSQTRAAAPAAAGVGGVAVKAPPNGDGRPPSLAGWVVLGLAAGAVLPVQGAVNALLRGTLVEPLAVAVVSFTVATLAIAAVLAVLLATGRTPRPRFTPLRHMPWWGWLGGACAAGYVTGTFLLIPQIGAAVTVALTVTGLQLTSAAVDQYGLFRLPKRPVTPPRAGGLALLAAGALAIQLL</sequence>
<dbReference type="InterPro" id="IPR006750">
    <property type="entry name" value="YdcZ"/>
</dbReference>
<feature type="transmembrane region" description="Helical" evidence="1">
    <location>
        <begin position="69"/>
        <end position="89"/>
    </location>
</feature>
<keyword evidence="1" id="KW-1133">Transmembrane helix</keyword>
<feature type="signal peptide" evidence="2">
    <location>
        <begin position="1"/>
        <end position="20"/>
    </location>
</feature>
<evidence type="ECO:0000313" key="4">
    <source>
        <dbReference type="Proteomes" id="UP001165685"/>
    </source>
</evidence>
<dbReference type="EMBL" id="JAQFWP010000002">
    <property type="protein sequence ID" value="MDA2803216.1"/>
    <property type="molecule type" value="Genomic_DNA"/>
</dbReference>
<proteinExistence type="predicted"/>
<dbReference type="PANTHER" id="PTHR34821">
    <property type="entry name" value="INNER MEMBRANE PROTEIN YDCZ"/>
    <property type="match status" value="1"/>
</dbReference>
<feature type="transmembrane region" description="Helical" evidence="1">
    <location>
        <begin position="248"/>
        <end position="268"/>
    </location>
</feature>
<evidence type="ECO:0000256" key="1">
    <source>
        <dbReference type="SAM" id="Phobius"/>
    </source>
</evidence>
<dbReference type="RefSeq" id="WP_270675462.1">
    <property type="nucleotide sequence ID" value="NZ_JAQFWP010000002.1"/>
</dbReference>
<feature type="chain" id="PRO_5045525483" evidence="2">
    <location>
        <begin position="21"/>
        <end position="325"/>
    </location>
</feature>
<evidence type="ECO:0000256" key="2">
    <source>
        <dbReference type="SAM" id="SignalP"/>
    </source>
</evidence>
<feature type="transmembrane region" description="Helical" evidence="1">
    <location>
        <begin position="36"/>
        <end position="62"/>
    </location>
</feature>
<protein>
    <submittedName>
        <fullName evidence="3">DMT family transporter</fullName>
    </submittedName>
</protein>
<dbReference type="Proteomes" id="UP001165685">
    <property type="component" value="Unassembled WGS sequence"/>
</dbReference>
<reference evidence="3" key="1">
    <citation type="submission" date="2023-01" db="EMBL/GenBank/DDBJ databases">
        <title>Draft genome sequence of Nocardiopsis sp. LSu2-4 isolated from halophytes.</title>
        <authorList>
            <person name="Duangmal K."/>
            <person name="Chantavorakit T."/>
        </authorList>
    </citation>
    <scope>NUCLEOTIDE SEQUENCE</scope>
    <source>
        <strain evidence="3">LSu2-4</strain>
    </source>
</reference>
<comment type="caution">
    <text evidence="3">The sequence shown here is derived from an EMBL/GenBank/DDBJ whole genome shotgun (WGS) entry which is preliminary data.</text>
</comment>
<feature type="transmembrane region" description="Helical" evidence="1">
    <location>
        <begin position="95"/>
        <end position="118"/>
    </location>
</feature>
<keyword evidence="4" id="KW-1185">Reference proteome</keyword>
<gene>
    <name evidence="3" type="ORF">O4U47_01720</name>
</gene>
<keyword evidence="1" id="KW-0812">Transmembrane</keyword>
<feature type="transmembrane region" description="Helical" evidence="1">
    <location>
        <begin position="125"/>
        <end position="144"/>
    </location>
</feature>
<organism evidence="3 4">
    <name type="scientific">Nocardiopsis suaedae</name>
    <dbReference type="NCBI Taxonomy" id="3018444"/>
    <lineage>
        <taxon>Bacteria</taxon>
        <taxon>Bacillati</taxon>
        <taxon>Actinomycetota</taxon>
        <taxon>Actinomycetes</taxon>
        <taxon>Streptosporangiales</taxon>
        <taxon>Nocardiopsidaceae</taxon>
        <taxon>Nocardiopsis</taxon>
    </lineage>
</organism>
<feature type="transmembrane region" description="Helical" evidence="1">
    <location>
        <begin position="208"/>
        <end position="228"/>
    </location>
</feature>
<evidence type="ECO:0000313" key="3">
    <source>
        <dbReference type="EMBL" id="MDA2803216.1"/>
    </source>
</evidence>